<comment type="similarity">
    <text evidence="2">Belongs to the PIGH family.</text>
</comment>
<dbReference type="UniPathway" id="UPA00196"/>
<evidence type="ECO:0000259" key="3">
    <source>
        <dbReference type="Pfam" id="PF10181"/>
    </source>
</evidence>
<dbReference type="OrthoDB" id="6256716at2759"/>
<sequence>MSGVQPLETYPQLSIHENAKCGLVEYRIENWEPTAKGSLRPSSGWTFGQLLFSALVFLADRYLTPDLLWVRALECLLVLWWITHALIWQSIIAMPGLGVQLESHYGVPHTPFSSPISLSCTRRFIPLASITDIVMNEGLTGWEFRYYLAVIYQPGVKGDSEHVKVAVPFKDIRTYGAMLREVYHGLRETLFDEYDDISD</sequence>
<dbReference type="PANTHER" id="PTHR15231">
    <property type="entry name" value="PHOSPHATIDYLINOSITOL N-ACETYLGLUCOSAMINYLTRANSFERASE SUBUNIT H"/>
    <property type="match status" value="1"/>
</dbReference>
<comment type="pathway">
    <text evidence="1">Glycolipid biosynthesis; glycosylphosphatidylinositol-anchor biosynthesis.</text>
</comment>
<dbReference type="AlphaFoldDB" id="A0A0C3LAN0"/>
<evidence type="ECO:0000313" key="5">
    <source>
        <dbReference type="Proteomes" id="UP000054248"/>
    </source>
</evidence>
<gene>
    <name evidence="4" type="ORF">M407DRAFT_144135</name>
</gene>
<dbReference type="EMBL" id="KN822967">
    <property type="protein sequence ID" value="KIO30938.1"/>
    <property type="molecule type" value="Genomic_DNA"/>
</dbReference>
<evidence type="ECO:0000313" key="4">
    <source>
        <dbReference type="EMBL" id="KIO30938.1"/>
    </source>
</evidence>
<dbReference type="Pfam" id="PF10181">
    <property type="entry name" value="PIG-H"/>
    <property type="match status" value="1"/>
</dbReference>
<dbReference type="Proteomes" id="UP000054248">
    <property type="component" value="Unassembled WGS sequence"/>
</dbReference>
<reference evidence="4 5" key="1">
    <citation type="submission" date="2014-04" db="EMBL/GenBank/DDBJ databases">
        <authorList>
            <consortium name="DOE Joint Genome Institute"/>
            <person name="Kuo A."/>
            <person name="Girlanda M."/>
            <person name="Perotto S."/>
            <person name="Kohler A."/>
            <person name="Nagy L.G."/>
            <person name="Floudas D."/>
            <person name="Copeland A."/>
            <person name="Barry K.W."/>
            <person name="Cichocki N."/>
            <person name="Veneault-Fourrey C."/>
            <person name="LaButti K."/>
            <person name="Lindquist E.A."/>
            <person name="Lipzen A."/>
            <person name="Lundell T."/>
            <person name="Morin E."/>
            <person name="Murat C."/>
            <person name="Sun H."/>
            <person name="Tunlid A."/>
            <person name="Henrissat B."/>
            <person name="Grigoriev I.V."/>
            <person name="Hibbett D.S."/>
            <person name="Martin F."/>
            <person name="Nordberg H.P."/>
            <person name="Cantor M.N."/>
            <person name="Hua S.X."/>
        </authorList>
    </citation>
    <scope>NUCLEOTIDE SEQUENCE [LARGE SCALE GENOMIC DNA]</scope>
    <source>
        <strain evidence="4 5">MUT 4182</strain>
    </source>
</reference>
<dbReference type="PANTHER" id="PTHR15231:SF1">
    <property type="entry name" value="PHOSPHATIDYLINOSITOL N-ACETYLGLUCOSAMINYLTRANSFERASE SUBUNIT H"/>
    <property type="match status" value="1"/>
</dbReference>
<evidence type="ECO:0000256" key="1">
    <source>
        <dbReference type="ARBA" id="ARBA00004687"/>
    </source>
</evidence>
<organism evidence="4 5">
    <name type="scientific">Tulasnella calospora MUT 4182</name>
    <dbReference type="NCBI Taxonomy" id="1051891"/>
    <lineage>
        <taxon>Eukaryota</taxon>
        <taxon>Fungi</taxon>
        <taxon>Dikarya</taxon>
        <taxon>Basidiomycota</taxon>
        <taxon>Agaricomycotina</taxon>
        <taxon>Agaricomycetes</taxon>
        <taxon>Cantharellales</taxon>
        <taxon>Tulasnellaceae</taxon>
        <taxon>Tulasnella</taxon>
    </lineage>
</organism>
<reference evidence="5" key="2">
    <citation type="submission" date="2015-01" db="EMBL/GenBank/DDBJ databases">
        <title>Evolutionary Origins and Diversification of the Mycorrhizal Mutualists.</title>
        <authorList>
            <consortium name="DOE Joint Genome Institute"/>
            <consortium name="Mycorrhizal Genomics Consortium"/>
            <person name="Kohler A."/>
            <person name="Kuo A."/>
            <person name="Nagy L.G."/>
            <person name="Floudas D."/>
            <person name="Copeland A."/>
            <person name="Barry K.W."/>
            <person name="Cichocki N."/>
            <person name="Veneault-Fourrey C."/>
            <person name="LaButti K."/>
            <person name="Lindquist E.A."/>
            <person name="Lipzen A."/>
            <person name="Lundell T."/>
            <person name="Morin E."/>
            <person name="Murat C."/>
            <person name="Riley R."/>
            <person name="Ohm R."/>
            <person name="Sun H."/>
            <person name="Tunlid A."/>
            <person name="Henrissat B."/>
            <person name="Grigoriev I.V."/>
            <person name="Hibbett D.S."/>
            <person name="Martin F."/>
        </authorList>
    </citation>
    <scope>NUCLEOTIDE SEQUENCE [LARGE SCALE GENOMIC DNA]</scope>
    <source>
        <strain evidence="5">MUT 4182</strain>
    </source>
</reference>
<protein>
    <recommendedName>
        <fullName evidence="3">Phosphatidylinositol N-acetylglucosaminyltransferase subunit H conserved domain-containing protein</fullName>
    </recommendedName>
</protein>
<dbReference type="InterPro" id="IPR044215">
    <property type="entry name" value="PIG-H"/>
</dbReference>
<dbReference type="InterPro" id="IPR019328">
    <property type="entry name" value="PIGH-H_dom"/>
</dbReference>
<evidence type="ECO:0000256" key="2">
    <source>
        <dbReference type="ARBA" id="ARBA00009610"/>
    </source>
</evidence>
<name>A0A0C3LAN0_9AGAM</name>
<dbReference type="HOGENOM" id="CLU_114240_0_0_1"/>
<feature type="domain" description="Phosphatidylinositol N-acetylglucosaminyltransferase subunit H conserved" evidence="3">
    <location>
        <begin position="90"/>
        <end position="153"/>
    </location>
</feature>
<dbReference type="GO" id="GO:0006506">
    <property type="term" value="P:GPI anchor biosynthetic process"/>
    <property type="evidence" value="ECO:0007669"/>
    <property type="project" value="UniProtKB-UniPathway"/>
</dbReference>
<proteinExistence type="inferred from homology"/>
<keyword evidence="5" id="KW-1185">Reference proteome</keyword>
<dbReference type="STRING" id="1051891.A0A0C3LAN0"/>
<dbReference type="GO" id="GO:0000506">
    <property type="term" value="C:glycosylphosphatidylinositol-N-acetylglucosaminyltransferase (GPI-GnT) complex"/>
    <property type="evidence" value="ECO:0007669"/>
    <property type="project" value="InterPro"/>
</dbReference>
<accession>A0A0C3LAN0</accession>